<accession>A0A1G7BIL4</accession>
<keyword evidence="3" id="KW-1185">Reference proteome</keyword>
<evidence type="ECO:0000313" key="2">
    <source>
        <dbReference type="EMBL" id="SDE26125.1"/>
    </source>
</evidence>
<keyword evidence="1" id="KW-1133">Transmembrane helix</keyword>
<dbReference type="RefSeq" id="WP_068307674.1">
    <property type="nucleotide sequence ID" value="NZ_FNAK01000005.1"/>
</dbReference>
<sequence length="171" mass="19386">MDRNLIVAYDLVETGVQGWEYAFVGVAVFILGYVVRRYPQVWRFTTWGAPDRAGLRGFLSMCWMIGGLLGSGVALMVAFGQYSKLEAWYLSKDYTVTEGQIVEMHTTMVKGRPKDVFSIGTLSFIYPVDSSFYGIRQRHEEGGPIREGAHARIYHHGNDILRLEIEPRATE</sequence>
<dbReference type="STRING" id="637679.GCA_001550055_03671"/>
<protein>
    <submittedName>
        <fullName evidence="2">Uncharacterized protein</fullName>
    </submittedName>
</protein>
<feature type="transmembrane region" description="Helical" evidence="1">
    <location>
        <begin position="21"/>
        <end position="38"/>
    </location>
</feature>
<reference evidence="2 3" key="1">
    <citation type="submission" date="2016-10" db="EMBL/GenBank/DDBJ databases">
        <authorList>
            <person name="de Groot N.N."/>
        </authorList>
    </citation>
    <scope>NUCLEOTIDE SEQUENCE [LARGE SCALE GENOMIC DNA]</scope>
    <source>
        <strain evidence="2 3">CGMCC 1.9109</strain>
    </source>
</reference>
<proteinExistence type="predicted"/>
<dbReference type="EMBL" id="FNAK01000005">
    <property type="protein sequence ID" value="SDE26125.1"/>
    <property type="molecule type" value="Genomic_DNA"/>
</dbReference>
<keyword evidence="1" id="KW-0472">Membrane</keyword>
<dbReference type="OrthoDB" id="7559942at2"/>
<evidence type="ECO:0000313" key="3">
    <source>
        <dbReference type="Proteomes" id="UP000183685"/>
    </source>
</evidence>
<gene>
    <name evidence="2" type="ORF">SAMN04488071_2506</name>
</gene>
<dbReference type="Proteomes" id="UP000183685">
    <property type="component" value="Unassembled WGS sequence"/>
</dbReference>
<feature type="transmembrane region" description="Helical" evidence="1">
    <location>
        <begin position="58"/>
        <end position="79"/>
    </location>
</feature>
<evidence type="ECO:0000256" key="1">
    <source>
        <dbReference type="SAM" id="Phobius"/>
    </source>
</evidence>
<name>A0A1G7BIL4_9PROT</name>
<dbReference type="AlphaFoldDB" id="A0A1G7BIL4"/>
<keyword evidence="1" id="KW-0812">Transmembrane</keyword>
<organism evidence="2 3">
    <name type="scientific">Kordiimonas lacus</name>
    <dbReference type="NCBI Taxonomy" id="637679"/>
    <lineage>
        <taxon>Bacteria</taxon>
        <taxon>Pseudomonadati</taxon>
        <taxon>Pseudomonadota</taxon>
        <taxon>Alphaproteobacteria</taxon>
        <taxon>Kordiimonadales</taxon>
        <taxon>Kordiimonadaceae</taxon>
        <taxon>Kordiimonas</taxon>
    </lineage>
</organism>